<evidence type="ECO:0000256" key="4">
    <source>
        <dbReference type="ARBA" id="ARBA00022692"/>
    </source>
</evidence>
<evidence type="ECO:0000256" key="6">
    <source>
        <dbReference type="ARBA" id="ARBA00023136"/>
    </source>
</evidence>
<comment type="subcellular location">
    <subcellularLocation>
        <location evidence="1">Cell membrane</location>
        <topology evidence="1">Single-pass membrane protein</topology>
    </subcellularLocation>
    <subcellularLocation>
        <location evidence="7">Cell membrane</location>
        <topology evidence="7">Single-pass type II membrane protein</topology>
    </subcellularLocation>
</comment>
<comment type="caution">
    <text evidence="9">The sequence shown here is derived from an EMBL/GenBank/DDBJ whole genome shotgun (WGS) entry which is preliminary data.</text>
</comment>
<keyword evidence="7" id="KW-0813">Transport</keyword>
<keyword evidence="4 7" id="KW-0812">Transmembrane</keyword>
<keyword evidence="5 8" id="KW-1133">Transmembrane helix</keyword>
<dbReference type="EMBL" id="JACGBB010000001">
    <property type="protein sequence ID" value="MBZ7986669.1"/>
    <property type="molecule type" value="Genomic_DNA"/>
</dbReference>
<sequence length="131" mass="15621">MKKISRKKPEFVEISMLNLIDVIFVMLIFFMLCSSFKHYWQFDVLLPKEEGKSQNTFENILEISLNNNKELFVKDKKEIKMINYEELKGYLNEKKIIILNADKKIDYGDVINLIAFLQAQNQEQIKLNIQR</sequence>
<evidence type="ECO:0000256" key="3">
    <source>
        <dbReference type="ARBA" id="ARBA00022475"/>
    </source>
</evidence>
<protein>
    <submittedName>
        <fullName evidence="9">Biopolymer transporter ExbD</fullName>
    </submittedName>
</protein>
<evidence type="ECO:0000256" key="1">
    <source>
        <dbReference type="ARBA" id="ARBA00004162"/>
    </source>
</evidence>
<evidence type="ECO:0000256" key="5">
    <source>
        <dbReference type="ARBA" id="ARBA00022989"/>
    </source>
</evidence>
<comment type="similarity">
    <text evidence="2 7">Belongs to the ExbD/TolR family.</text>
</comment>
<organism evidence="9 10">
    <name type="scientific">Campylobacter canadensis</name>
    <dbReference type="NCBI Taxonomy" id="449520"/>
    <lineage>
        <taxon>Bacteria</taxon>
        <taxon>Pseudomonadati</taxon>
        <taxon>Campylobacterota</taxon>
        <taxon>Epsilonproteobacteria</taxon>
        <taxon>Campylobacterales</taxon>
        <taxon>Campylobacteraceae</taxon>
        <taxon>Campylobacter</taxon>
    </lineage>
</organism>
<proteinExistence type="inferred from homology"/>
<keyword evidence="6 8" id="KW-0472">Membrane</keyword>
<reference evidence="9 10" key="1">
    <citation type="submission" date="2020-07" db="EMBL/GenBank/DDBJ databases">
        <title>Transfer of Campylobacter canadensis to the novel genus Avispirillum gen. nov., that also includes two novel species recovered from migratory waterfowl: Avispirillum anseris sp. nov. and Avispirillum brantae sp. nov.</title>
        <authorList>
            <person name="Miller W.G."/>
            <person name="Chapman M.H."/>
            <person name="Yee E."/>
            <person name="Inglis G.D."/>
        </authorList>
    </citation>
    <scope>NUCLEOTIDE SEQUENCE [LARGE SCALE GENOMIC DNA]</scope>
    <source>
        <strain evidence="9 10">L283</strain>
    </source>
</reference>
<name>A0ABS7WPH7_9BACT</name>
<dbReference type="InterPro" id="IPR003400">
    <property type="entry name" value="ExbD"/>
</dbReference>
<dbReference type="Pfam" id="PF02472">
    <property type="entry name" value="ExbD"/>
    <property type="match status" value="1"/>
</dbReference>
<evidence type="ECO:0000256" key="7">
    <source>
        <dbReference type="RuleBase" id="RU003879"/>
    </source>
</evidence>
<accession>A0ABS7WPH7</accession>
<keyword evidence="7" id="KW-0653">Protein transport</keyword>
<dbReference type="Gene3D" id="3.30.420.270">
    <property type="match status" value="1"/>
</dbReference>
<evidence type="ECO:0000256" key="2">
    <source>
        <dbReference type="ARBA" id="ARBA00005811"/>
    </source>
</evidence>
<evidence type="ECO:0000313" key="9">
    <source>
        <dbReference type="EMBL" id="MBZ7986669.1"/>
    </source>
</evidence>
<evidence type="ECO:0000256" key="8">
    <source>
        <dbReference type="SAM" id="Phobius"/>
    </source>
</evidence>
<dbReference type="RefSeq" id="WP_172232570.1">
    <property type="nucleotide sequence ID" value="NZ_CP035946.1"/>
</dbReference>
<feature type="transmembrane region" description="Helical" evidence="8">
    <location>
        <begin position="12"/>
        <end position="32"/>
    </location>
</feature>
<evidence type="ECO:0000313" key="10">
    <source>
        <dbReference type="Proteomes" id="UP000786183"/>
    </source>
</evidence>
<keyword evidence="10" id="KW-1185">Reference proteome</keyword>
<gene>
    <name evidence="9" type="ORF">AVCANL283_00885</name>
</gene>
<keyword evidence="3" id="KW-1003">Cell membrane</keyword>
<dbReference type="PANTHER" id="PTHR30558">
    <property type="entry name" value="EXBD MEMBRANE COMPONENT OF PMF-DRIVEN MACROMOLECULE IMPORT SYSTEM"/>
    <property type="match status" value="1"/>
</dbReference>
<dbReference type="Proteomes" id="UP000786183">
    <property type="component" value="Unassembled WGS sequence"/>
</dbReference>